<protein>
    <submittedName>
        <fullName evidence="1">Uncharacterized protein</fullName>
    </submittedName>
</protein>
<dbReference type="Proteomes" id="UP000076871">
    <property type="component" value="Unassembled WGS sequence"/>
</dbReference>
<dbReference type="AlphaFoldDB" id="A0A165FGE6"/>
<accession>A0A165FGE6</accession>
<sequence>MKRWTKLWNARRRATRCKKFPGRAMWTKASREPPPAPKSFAFGLCRRSCPAELTQLHGRIAFPFIGSDDLLCFISTARI</sequence>
<evidence type="ECO:0000313" key="1">
    <source>
        <dbReference type="EMBL" id="KZT08931.1"/>
    </source>
</evidence>
<dbReference type="GeneID" id="63820009"/>
<dbReference type="EMBL" id="KV427613">
    <property type="protein sequence ID" value="KZT08931.1"/>
    <property type="molecule type" value="Genomic_DNA"/>
</dbReference>
<dbReference type="RefSeq" id="XP_040766671.1">
    <property type="nucleotide sequence ID" value="XM_040902978.1"/>
</dbReference>
<dbReference type="InParanoid" id="A0A165FGE6"/>
<proteinExistence type="predicted"/>
<keyword evidence="2" id="KW-1185">Reference proteome</keyword>
<evidence type="ECO:0000313" key="2">
    <source>
        <dbReference type="Proteomes" id="UP000076871"/>
    </source>
</evidence>
<reference evidence="1 2" key="1">
    <citation type="journal article" date="2016" name="Mol. Biol. Evol.">
        <title>Comparative Genomics of Early-Diverging Mushroom-Forming Fungi Provides Insights into the Origins of Lignocellulose Decay Capabilities.</title>
        <authorList>
            <person name="Nagy L.G."/>
            <person name="Riley R."/>
            <person name="Tritt A."/>
            <person name="Adam C."/>
            <person name="Daum C."/>
            <person name="Floudas D."/>
            <person name="Sun H."/>
            <person name="Yadav J.S."/>
            <person name="Pangilinan J."/>
            <person name="Larsson K.H."/>
            <person name="Matsuura K."/>
            <person name="Barry K."/>
            <person name="Labutti K."/>
            <person name="Kuo R."/>
            <person name="Ohm R.A."/>
            <person name="Bhattacharya S.S."/>
            <person name="Shirouzu T."/>
            <person name="Yoshinaga Y."/>
            <person name="Martin F.M."/>
            <person name="Grigoriev I.V."/>
            <person name="Hibbett D.S."/>
        </authorList>
    </citation>
    <scope>NUCLEOTIDE SEQUENCE [LARGE SCALE GENOMIC DNA]</scope>
    <source>
        <strain evidence="1 2">93-53</strain>
    </source>
</reference>
<organism evidence="1 2">
    <name type="scientific">Laetiporus sulphureus 93-53</name>
    <dbReference type="NCBI Taxonomy" id="1314785"/>
    <lineage>
        <taxon>Eukaryota</taxon>
        <taxon>Fungi</taxon>
        <taxon>Dikarya</taxon>
        <taxon>Basidiomycota</taxon>
        <taxon>Agaricomycotina</taxon>
        <taxon>Agaricomycetes</taxon>
        <taxon>Polyporales</taxon>
        <taxon>Laetiporus</taxon>
    </lineage>
</organism>
<gene>
    <name evidence="1" type="ORF">LAESUDRAFT_566465</name>
</gene>
<name>A0A165FGE6_9APHY</name>